<protein>
    <submittedName>
        <fullName evidence="1">Uncharacterized protein</fullName>
    </submittedName>
</protein>
<feature type="non-terminal residue" evidence="1">
    <location>
        <position position="64"/>
    </location>
</feature>
<gene>
    <name evidence="1" type="ORF">PGLA1383_LOCUS14564</name>
</gene>
<name>A0A813E7A5_POLGL</name>
<comment type="caution">
    <text evidence="1">The sequence shown here is derived from an EMBL/GenBank/DDBJ whole genome shotgun (WGS) entry which is preliminary data.</text>
</comment>
<accession>A0A813E7A5</accession>
<dbReference type="OrthoDB" id="444227at2759"/>
<dbReference type="EMBL" id="CAJNNV010008341">
    <property type="protein sequence ID" value="CAE8596093.1"/>
    <property type="molecule type" value="Genomic_DNA"/>
</dbReference>
<sequence>VMVEWGRLVQEAKQERTHDRAHAVVELTLQQWDRGAAKGLMATVLSDWHRAAEVHAEHDKHLRN</sequence>
<dbReference type="Proteomes" id="UP000654075">
    <property type="component" value="Unassembled WGS sequence"/>
</dbReference>
<evidence type="ECO:0000313" key="1">
    <source>
        <dbReference type="EMBL" id="CAE8596093.1"/>
    </source>
</evidence>
<reference evidence="1" key="1">
    <citation type="submission" date="2021-02" db="EMBL/GenBank/DDBJ databases">
        <authorList>
            <person name="Dougan E. K."/>
            <person name="Rhodes N."/>
            <person name="Thang M."/>
            <person name="Chan C."/>
        </authorList>
    </citation>
    <scope>NUCLEOTIDE SEQUENCE</scope>
</reference>
<proteinExistence type="predicted"/>
<feature type="non-terminal residue" evidence="1">
    <location>
        <position position="1"/>
    </location>
</feature>
<evidence type="ECO:0000313" key="2">
    <source>
        <dbReference type="Proteomes" id="UP000654075"/>
    </source>
</evidence>
<keyword evidence="2" id="KW-1185">Reference proteome</keyword>
<dbReference type="AlphaFoldDB" id="A0A813E7A5"/>
<organism evidence="1 2">
    <name type="scientific">Polarella glacialis</name>
    <name type="common">Dinoflagellate</name>
    <dbReference type="NCBI Taxonomy" id="89957"/>
    <lineage>
        <taxon>Eukaryota</taxon>
        <taxon>Sar</taxon>
        <taxon>Alveolata</taxon>
        <taxon>Dinophyceae</taxon>
        <taxon>Suessiales</taxon>
        <taxon>Suessiaceae</taxon>
        <taxon>Polarella</taxon>
    </lineage>
</organism>